<dbReference type="Proteomes" id="UP001358324">
    <property type="component" value="Unassembled WGS sequence"/>
</dbReference>
<sequence length="140" mass="14425">MITPTGNTAEFLLSEAHGERSRALFTLPAGQGYLRPGTFLDSSGNVATSSEDVAGLLYGGVDTGSDNAGSDVKATVIDSDAEVHGELLQWAEDDTDVIKTAFASALNAIGIRVRWTVRPTGLETDQTEAEAEPPSGGGGG</sequence>
<proteinExistence type="predicted"/>
<keyword evidence="2" id="KW-1185">Reference proteome</keyword>
<protein>
    <submittedName>
        <fullName evidence="1">Head decoration protein</fullName>
    </submittedName>
</protein>
<evidence type="ECO:0000313" key="1">
    <source>
        <dbReference type="EMBL" id="MEF3081868.1"/>
    </source>
</evidence>
<dbReference type="Pfam" id="PF02924">
    <property type="entry name" value="HDPD"/>
    <property type="match status" value="1"/>
</dbReference>
<dbReference type="RefSeq" id="WP_332077582.1">
    <property type="nucleotide sequence ID" value="NZ_JAZHBM010000001.1"/>
</dbReference>
<gene>
    <name evidence="1" type="ORF">V3391_06530</name>
</gene>
<accession>A0ABU7WD34</accession>
<reference evidence="1 2" key="1">
    <citation type="submission" date="2024-01" db="EMBL/GenBank/DDBJ databases">
        <title>Novel species of the genus Luteimonas isolated from rivers.</title>
        <authorList>
            <person name="Lu H."/>
        </authorList>
    </citation>
    <scope>NUCLEOTIDE SEQUENCE [LARGE SCALE GENOMIC DNA]</scope>
    <source>
        <strain evidence="1 2">SMYT11W</strain>
    </source>
</reference>
<dbReference type="EMBL" id="JAZHBM010000001">
    <property type="protein sequence ID" value="MEF3081868.1"/>
    <property type="molecule type" value="Genomic_DNA"/>
</dbReference>
<dbReference type="InterPro" id="IPR004195">
    <property type="entry name" value="Head_decoration_D"/>
</dbReference>
<name>A0ABU7WD34_9GAMM</name>
<organism evidence="1 2">
    <name type="scientific">Luteimonas flava</name>
    <dbReference type="NCBI Taxonomy" id="3115822"/>
    <lineage>
        <taxon>Bacteria</taxon>
        <taxon>Pseudomonadati</taxon>
        <taxon>Pseudomonadota</taxon>
        <taxon>Gammaproteobacteria</taxon>
        <taxon>Lysobacterales</taxon>
        <taxon>Lysobacteraceae</taxon>
        <taxon>Luteimonas</taxon>
    </lineage>
</organism>
<evidence type="ECO:0000313" key="2">
    <source>
        <dbReference type="Proteomes" id="UP001358324"/>
    </source>
</evidence>
<comment type="caution">
    <text evidence="1">The sequence shown here is derived from an EMBL/GenBank/DDBJ whole genome shotgun (WGS) entry which is preliminary data.</text>
</comment>